<keyword evidence="10 12" id="KW-0238">DNA-binding</keyword>
<dbReference type="NCBIfam" id="TIGR01391">
    <property type="entry name" value="dnaG"/>
    <property type="match status" value="1"/>
</dbReference>
<keyword evidence="5 12" id="KW-0235">DNA replication</keyword>
<keyword evidence="15" id="KW-1185">Reference proteome</keyword>
<feature type="zinc finger region" description="CHC2-type" evidence="12">
    <location>
        <begin position="43"/>
        <end position="67"/>
    </location>
</feature>
<comment type="domain">
    <text evidence="12">Contains an N-terminal zinc-binding domain, a central core domain that contains the primase activity, and a C-terminal DnaB-binding domain.</text>
</comment>
<dbReference type="PANTHER" id="PTHR30313:SF2">
    <property type="entry name" value="DNA PRIMASE"/>
    <property type="match status" value="1"/>
</dbReference>
<protein>
    <recommendedName>
        <fullName evidence="12">DNA primase</fullName>
        <ecNumber evidence="12">2.7.7.101</ecNumber>
    </recommendedName>
</protein>
<comment type="caution">
    <text evidence="14">The sequence shown here is derived from an EMBL/GenBank/DDBJ whole genome shotgun (WGS) entry which is preliminary data.</text>
</comment>
<evidence type="ECO:0000256" key="1">
    <source>
        <dbReference type="ARBA" id="ARBA00022478"/>
    </source>
</evidence>
<dbReference type="InterPro" id="IPR037068">
    <property type="entry name" value="DNA_primase_core_N_sf"/>
</dbReference>
<evidence type="ECO:0000259" key="13">
    <source>
        <dbReference type="PROSITE" id="PS50880"/>
    </source>
</evidence>
<name>A0ABP7JUB0_9RHOB</name>
<evidence type="ECO:0000256" key="11">
    <source>
        <dbReference type="ARBA" id="ARBA00023163"/>
    </source>
</evidence>
<dbReference type="SMART" id="SM00493">
    <property type="entry name" value="TOPRIM"/>
    <property type="match status" value="1"/>
</dbReference>
<keyword evidence="7 12" id="KW-0863">Zinc-finger</keyword>
<gene>
    <name evidence="12 14" type="primary">dnaG</name>
    <name evidence="14" type="ORF">GCM10022404_01520</name>
</gene>
<dbReference type="InterPro" id="IPR036977">
    <property type="entry name" value="DNA_primase_Znf_CHC2"/>
</dbReference>
<evidence type="ECO:0000256" key="4">
    <source>
        <dbReference type="ARBA" id="ARBA00022695"/>
    </source>
</evidence>
<keyword evidence="2 12" id="KW-0639">Primosome</keyword>
<proteinExistence type="inferred from homology"/>
<evidence type="ECO:0000256" key="3">
    <source>
        <dbReference type="ARBA" id="ARBA00022679"/>
    </source>
</evidence>
<keyword evidence="6 12" id="KW-0479">Metal-binding</keyword>
<keyword evidence="4 12" id="KW-0548">Nucleotidyltransferase</keyword>
<dbReference type="SMART" id="SM00400">
    <property type="entry name" value="ZnF_CHCC"/>
    <property type="match status" value="1"/>
</dbReference>
<dbReference type="InterPro" id="IPR013264">
    <property type="entry name" value="DNAG_N"/>
</dbReference>
<dbReference type="InterPro" id="IPR002694">
    <property type="entry name" value="Znf_CHC2"/>
</dbReference>
<keyword evidence="1 12" id="KW-0240">DNA-directed RNA polymerase</keyword>
<dbReference type="InterPro" id="IPR034151">
    <property type="entry name" value="TOPRIM_DnaG_bac"/>
</dbReference>
<comment type="similarity">
    <text evidence="12">Belongs to the DnaG primase family.</text>
</comment>
<dbReference type="Pfam" id="PF13662">
    <property type="entry name" value="Toprim_4"/>
    <property type="match status" value="1"/>
</dbReference>
<dbReference type="InterPro" id="IPR050219">
    <property type="entry name" value="DnaG_primase"/>
</dbReference>
<comment type="function">
    <text evidence="12">RNA polymerase that catalyzes the synthesis of short RNA molecules used as primers for DNA polymerase during DNA replication.</text>
</comment>
<dbReference type="Gene3D" id="3.40.1360.10">
    <property type="match status" value="1"/>
</dbReference>
<evidence type="ECO:0000256" key="9">
    <source>
        <dbReference type="ARBA" id="ARBA00022842"/>
    </source>
</evidence>
<comment type="cofactor">
    <cofactor evidence="12">
        <name>Zn(2+)</name>
        <dbReference type="ChEBI" id="CHEBI:29105"/>
    </cofactor>
    <text evidence="12">Binds 1 zinc ion per monomer.</text>
</comment>
<dbReference type="HAMAP" id="MF_00974">
    <property type="entry name" value="DNA_primase_DnaG"/>
    <property type="match status" value="1"/>
</dbReference>
<dbReference type="RefSeq" id="WP_344842120.1">
    <property type="nucleotide sequence ID" value="NZ_BAABDF010000001.1"/>
</dbReference>
<comment type="subunit">
    <text evidence="12">Monomer. Interacts with DnaB.</text>
</comment>
<evidence type="ECO:0000313" key="14">
    <source>
        <dbReference type="EMBL" id="GAA3853845.1"/>
    </source>
</evidence>
<dbReference type="SUPFAM" id="SSF57783">
    <property type="entry name" value="Zinc beta-ribbon"/>
    <property type="match status" value="1"/>
</dbReference>
<dbReference type="EC" id="2.7.7.101" evidence="12"/>
<dbReference type="InterPro" id="IPR030846">
    <property type="entry name" value="DnaG_bac"/>
</dbReference>
<dbReference type="Gene3D" id="3.90.980.10">
    <property type="entry name" value="DNA primase, catalytic core, N-terminal domain"/>
    <property type="match status" value="1"/>
</dbReference>
<dbReference type="PANTHER" id="PTHR30313">
    <property type="entry name" value="DNA PRIMASE"/>
    <property type="match status" value="1"/>
</dbReference>
<dbReference type="Gene3D" id="3.90.580.10">
    <property type="entry name" value="Zinc finger, CHC2-type domain"/>
    <property type="match status" value="1"/>
</dbReference>
<dbReference type="InterPro" id="IPR006295">
    <property type="entry name" value="DNA_primase_DnaG"/>
</dbReference>
<accession>A0ABP7JUB0</accession>
<comment type="catalytic activity">
    <reaction evidence="12">
        <text>ssDNA + n NTP = ssDNA/pppN(pN)n-1 hybrid + (n-1) diphosphate.</text>
        <dbReference type="EC" id="2.7.7.101"/>
    </reaction>
</comment>
<dbReference type="InterPro" id="IPR006171">
    <property type="entry name" value="TOPRIM_dom"/>
</dbReference>
<evidence type="ECO:0000256" key="10">
    <source>
        <dbReference type="ARBA" id="ARBA00023125"/>
    </source>
</evidence>
<evidence type="ECO:0000256" key="12">
    <source>
        <dbReference type="HAMAP-Rule" id="MF_00974"/>
    </source>
</evidence>
<dbReference type="Proteomes" id="UP001399917">
    <property type="component" value="Unassembled WGS sequence"/>
</dbReference>
<evidence type="ECO:0000256" key="2">
    <source>
        <dbReference type="ARBA" id="ARBA00022515"/>
    </source>
</evidence>
<evidence type="ECO:0000256" key="7">
    <source>
        <dbReference type="ARBA" id="ARBA00022771"/>
    </source>
</evidence>
<evidence type="ECO:0000256" key="8">
    <source>
        <dbReference type="ARBA" id="ARBA00022833"/>
    </source>
</evidence>
<evidence type="ECO:0000256" key="6">
    <source>
        <dbReference type="ARBA" id="ARBA00022723"/>
    </source>
</evidence>
<feature type="domain" description="Toprim" evidence="13">
    <location>
        <begin position="261"/>
        <end position="343"/>
    </location>
</feature>
<reference evidence="15" key="1">
    <citation type="journal article" date="2019" name="Int. J. Syst. Evol. Microbiol.">
        <title>The Global Catalogue of Microorganisms (GCM) 10K type strain sequencing project: providing services to taxonomists for standard genome sequencing and annotation.</title>
        <authorList>
            <consortium name="The Broad Institute Genomics Platform"/>
            <consortium name="The Broad Institute Genome Sequencing Center for Infectious Disease"/>
            <person name="Wu L."/>
            <person name="Ma J."/>
        </authorList>
    </citation>
    <scope>NUCLEOTIDE SEQUENCE [LARGE SCALE GENOMIC DNA]</scope>
    <source>
        <strain evidence="15">JCM 17190</strain>
    </source>
</reference>
<dbReference type="Pfam" id="PF01807">
    <property type="entry name" value="Zn_ribbon_DnaG"/>
    <property type="match status" value="1"/>
</dbReference>
<dbReference type="Pfam" id="PF08275">
    <property type="entry name" value="DNAG_N"/>
    <property type="match status" value="1"/>
</dbReference>
<dbReference type="EMBL" id="BAABDF010000001">
    <property type="protein sequence ID" value="GAA3853845.1"/>
    <property type="molecule type" value="Genomic_DNA"/>
</dbReference>
<evidence type="ECO:0000256" key="5">
    <source>
        <dbReference type="ARBA" id="ARBA00022705"/>
    </source>
</evidence>
<dbReference type="CDD" id="cd03364">
    <property type="entry name" value="TOPRIM_DnaG_primases"/>
    <property type="match status" value="1"/>
</dbReference>
<evidence type="ECO:0000313" key="15">
    <source>
        <dbReference type="Proteomes" id="UP001399917"/>
    </source>
</evidence>
<dbReference type="SUPFAM" id="SSF56731">
    <property type="entry name" value="DNA primase core"/>
    <property type="match status" value="1"/>
</dbReference>
<organism evidence="14 15">
    <name type="scientific">Celeribacter arenosi</name>
    <dbReference type="NCBI Taxonomy" id="792649"/>
    <lineage>
        <taxon>Bacteria</taxon>
        <taxon>Pseudomonadati</taxon>
        <taxon>Pseudomonadota</taxon>
        <taxon>Alphaproteobacteria</taxon>
        <taxon>Rhodobacterales</taxon>
        <taxon>Roseobacteraceae</taxon>
        <taxon>Celeribacter</taxon>
    </lineage>
</organism>
<keyword evidence="9" id="KW-0460">Magnesium</keyword>
<keyword evidence="11 12" id="KW-0804">Transcription</keyword>
<keyword evidence="8 12" id="KW-0862">Zinc</keyword>
<keyword evidence="3 12" id="KW-0808">Transferase</keyword>
<sequence>MSLPPGFLDELRTRLSLADVVARKVVWDTRKSNAGKGDMWAPCPFHQEKSASFHVVDREGYYYCFGCHAKGDAINFVQETENVSFIEAVEILAREAGMTMPARDPRAKEKADLSQQLVEINEAALRFFRLSLQQGIGADARAYLDKRGMKPETRDRFEIGFAPNGNALMQHLKAQGMDPVLMQRAGLLGKPDDGRDMYDFFRDRIMFPIRDARGRLISFGGRAMDPNARAKYLNGPATTLFDKSAALYNIGPARAAAGQGQTLIVAEGYMDVIALSEAGFEATVAPLGTAVTEGQLAMMWRLSPEPVIALDGDTAGLRAAYKVIDLSLPLLKSGHALRFALLPDKTDPDDLIKSKGREAMQGVLDGALPMVALLWRRETEGKTFDSPERRAALETALAKSTRLIEDQIIRRHYDDALKELRWNLFRPARAPRPTKGKWNPRAGAPVVPTAGTKASALAAGDDRTAQVMREAVVLATLLMNPSLIERFLDRLERLDMVSPDHARLLSVILRYEGAAVSQELRESVVAALGREILDLLMARPHVQIAPPVRRPDPVTAAACLDEELTKLRALYGAKTTLDEAIEDMLAAEDEAVTWRLGEVAASRNRAIKAETEETIETDIADNGLEINRSERDRWQKLLNEIHPDKRQ</sequence>
<dbReference type="PROSITE" id="PS50880">
    <property type="entry name" value="TOPRIM"/>
    <property type="match status" value="1"/>
</dbReference>